<feature type="compositionally biased region" description="Basic and acidic residues" evidence="1">
    <location>
        <begin position="23"/>
        <end position="44"/>
    </location>
</feature>
<keyword evidence="3" id="KW-1185">Reference proteome</keyword>
<organism evidence="2 3">
    <name type="scientific">Neocallimastix californiae</name>
    <dbReference type="NCBI Taxonomy" id="1754190"/>
    <lineage>
        <taxon>Eukaryota</taxon>
        <taxon>Fungi</taxon>
        <taxon>Fungi incertae sedis</taxon>
        <taxon>Chytridiomycota</taxon>
        <taxon>Chytridiomycota incertae sedis</taxon>
        <taxon>Neocallimastigomycetes</taxon>
        <taxon>Neocallimastigales</taxon>
        <taxon>Neocallimastigaceae</taxon>
        <taxon>Neocallimastix</taxon>
    </lineage>
</organism>
<dbReference type="InterPro" id="IPR026187">
    <property type="entry name" value="Aven"/>
</dbReference>
<feature type="region of interest" description="Disordered" evidence="1">
    <location>
        <begin position="324"/>
        <end position="353"/>
    </location>
</feature>
<dbReference type="GO" id="GO:0010972">
    <property type="term" value="P:negative regulation of G2/M transition of mitotic cell cycle"/>
    <property type="evidence" value="ECO:0007669"/>
    <property type="project" value="TreeGrafter"/>
</dbReference>
<evidence type="ECO:0000313" key="3">
    <source>
        <dbReference type="Proteomes" id="UP000193920"/>
    </source>
</evidence>
<sequence length="363" mass="42534">MRPDPYKQKKSRRYQLTHKNKITNKDNKNDNKDSIAINKEKNNSKELNNNNNDNDNKNNKGSLFNKKSNKKFDEENSKSYGRRKIFDNSYRYEEPTYEEQLEAEAEIDVEVEDALLLINSQENTIYDPSSYFKFKKENWINNEEFAENDNKMEEIFYLDFNKLDNSFKRISIWDKIKIKKDFIIENDDNGYVNESKNVNKIIPTYNYIHKQSINLNNKFNFNIPAEVDYSKVVPNNTNNPATEANNNIFKKKENEIDKKIISNPSNDIDFEIDELLNNSKPRKTQITKETAIEDELDMLLSLETNKLNNDSNIKNNINNVTISNNNSSNNNNNNNSNISNNGNNSTNNNNIDNLQDWLDDLLS</sequence>
<evidence type="ECO:0000256" key="1">
    <source>
        <dbReference type="SAM" id="MobiDB-lite"/>
    </source>
</evidence>
<dbReference type="Proteomes" id="UP000193920">
    <property type="component" value="Unassembled WGS sequence"/>
</dbReference>
<name>A0A1Y1Z9G8_9FUNG</name>
<feature type="compositionally biased region" description="Basic residues" evidence="1">
    <location>
        <begin position="8"/>
        <end position="22"/>
    </location>
</feature>
<dbReference type="PANTHER" id="PTHR16524:SF2">
    <property type="entry name" value="CELL DEATH REGULATOR AVEN"/>
    <property type="match status" value="1"/>
</dbReference>
<protein>
    <submittedName>
        <fullName evidence="2">Uncharacterized protein</fullName>
    </submittedName>
</protein>
<comment type="caution">
    <text evidence="2">The sequence shown here is derived from an EMBL/GenBank/DDBJ whole genome shotgun (WGS) entry which is preliminary data.</text>
</comment>
<reference evidence="2 3" key="1">
    <citation type="submission" date="2016-08" db="EMBL/GenBank/DDBJ databases">
        <title>A Parts List for Fungal Cellulosomes Revealed by Comparative Genomics.</title>
        <authorList>
            <consortium name="DOE Joint Genome Institute"/>
            <person name="Haitjema C.H."/>
            <person name="Gilmore S.P."/>
            <person name="Henske J.K."/>
            <person name="Solomon K.V."/>
            <person name="De Groot R."/>
            <person name="Kuo A."/>
            <person name="Mondo S.J."/>
            <person name="Salamov A.A."/>
            <person name="Labutti K."/>
            <person name="Zhao Z."/>
            <person name="Chiniquy J."/>
            <person name="Barry K."/>
            <person name="Brewer H.M."/>
            <person name="Purvine S.O."/>
            <person name="Wright A.T."/>
            <person name="Boxma B."/>
            <person name="Van Alen T."/>
            <person name="Hackstein J.H."/>
            <person name="Baker S.E."/>
            <person name="Grigoriev I.V."/>
            <person name="O'Malley M.A."/>
        </authorList>
    </citation>
    <scope>NUCLEOTIDE SEQUENCE [LARGE SCALE GENOMIC DNA]</scope>
    <source>
        <strain evidence="2 3">G1</strain>
    </source>
</reference>
<dbReference type="PANTHER" id="PTHR16524">
    <property type="entry name" value="CELL DEATH REGULATOR AVEN"/>
    <property type="match status" value="1"/>
</dbReference>
<dbReference type="EMBL" id="MCOG01000435">
    <property type="protein sequence ID" value="ORY06922.1"/>
    <property type="molecule type" value="Genomic_DNA"/>
</dbReference>
<gene>
    <name evidence="2" type="ORF">LY90DRAFT_709163</name>
</gene>
<proteinExistence type="predicted"/>
<evidence type="ECO:0000313" key="2">
    <source>
        <dbReference type="EMBL" id="ORY06922.1"/>
    </source>
</evidence>
<accession>A0A1Y1Z9G8</accession>
<dbReference type="OrthoDB" id="5580898at2759"/>
<feature type="region of interest" description="Disordered" evidence="1">
    <location>
        <begin position="1"/>
        <end position="77"/>
    </location>
</feature>
<dbReference type="AlphaFoldDB" id="A0A1Y1Z9G8"/>